<dbReference type="STRING" id="1619044.UY92_C0006G0025"/>
<dbReference type="Proteomes" id="UP000033870">
    <property type="component" value="Unassembled WGS sequence"/>
</dbReference>
<evidence type="ECO:0000259" key="2">
    <source>
        <dbReference type="Pfam" id="PF14257"/>
    </source>
</evidence>
<evidence type="ECO:0000313" key="4">
    <source>
        <dbReference type="Proteomes" id="UP000033870"/>
    </source>
</evidence>
<dbReference type="PATRIC" id="fig|1619044.3.peg.460"/>
<evidence type="ECO:0000313" key="3">
    <source>
        <dbReference type="EMBL" id="KKW42464.1"/>
    </source>
</evidence>
<accession>A0A0G2BAD1</accession>
<feature type="transmembrane region" description="Helical" evidence="1">
    <location>
        <begin position="262"/>
        <end position="284"/>
    </location>
</feature>
<keyword evidence="1" id="KW-1133">Transmembrane helix</keyword>
<dbReference type="EMBL" id="LCRX01000006">
    <property type="protein sequence ID" value="KKW42464.1"/>
    <property type="molecule type" value="Genomic_DNA"/>
</dbReference>
<protein>
    <recommendedName>
        <fullName evidence="2">DUF4349 domain-containing protein</fullName>
    </recommendedName>
</protein>
<feature type="domain" description="DUF4349" evidence="2">
    <location>
        <begin position="71"/>
        <end position="281"/>
    </location>
</feature>
<evidence type="ECO:0000256" key="1">
    <source>
        <dbReference type="SAM" id="Phobius"/>
    </source>
</evidence>
<dbReference type="Pfam" id="PF14257">
    <property type="entry name" value="DUF4349"/>
    <property type="match status" value="1"/>
</dbReference>
<dbReference type="AlphaFoldDB" id="A0A0G2BAD1"/>
<keyword evidence="1" id="KW-0812">Transmembrane</keyword>
<sequence>MVVGLGYSRSQSSLGGSQIAYDKSAPSGAFGFAAEGRQDLDDEAARRGPATALAPIPTAAAAGGAGVPSDRLIVKTGTLTITVEDVPATIQAIGQYAAEHNGFIVMSQLYKNGLAPSGQITVRIPSDVFDAGVGDIKRLGEVADERVDGQDVTEEFVDLEARLKNLRSTEEQFLAIMKQAAKIQDILDVQRELGSVRGQIEQIEGRMKYLRESARLSTLTVFLSTDPSALPVINDDDRWQPWAEAKAAARSLLDVGRALVTGLIRVIVFVPVWGGAILVIWLVYRLVRRRQRAG</sequence>
<organism evidence="3 4">
    <name type="scientific">Candidatus Magasanikbacteria bacterium GW2011_GWA2_56_11</name>
    <dbReference type="NCBI Taxonomy" id="1619044"/>
    <lineage>
        <taxon>Bacteria</taxon>
        <taxon>Candidatus Magasanikiibacteriota</taxon>
    </lineage>
</organism>
<reference evidence="3 4" key="1">
    <citation type="journal article" date="2015" name="Nature">
        <title>rRNA introns, odd ribosomes, and small enigmatic genomes across a large radiation of phyla.</title>
        <authorList>
            <person name="Brown C.T."/>
            <person name="Hug L.A."/>
            <person name="Thomas B.C."/>
            <person name="Sharon I."/>
            <person name="Castelle C.J."/>
            <person name="Singh A."/>
            <person name="Wilkins M.J."/>
            <person name="Williams K.H."/>
            <person name="Banfield J.F."/>
        </authorList>
    </citation>
    <scope>NUCLEOTIDE SEQUENCE [LARGE SCALE GENOMIC DNA]</scope>
</reference>
<comment type="caution">
    <text evidence="3">The sequence shown here is derived from an EMBL/GenBank/DDBJ whole genome shotgun (WGS) entry which is preliminary data.</text>
</comment>
<proteinExistence type="predicted"/>
<name>A0A0G2BAD1_9BACT</name>
<keyword evidence="1" id="KW-0472">Membrane</keyword>
<gene>
    <name evidence="3" type="ORF">UY92_C0006G0025</name>
</gene>
<dbReference type="InterPro" id="IPR025645">
    <property type="entry name" value="DUF4349"/>
</dbReference>